<evidence type="ECO:0000256" key="4">
    <source>
        <dbReference type="ARBA" id="ARBA00007786"/>
    </source>
</evidence>
<evidence type="ECO:0000256" key="3">
    <source>
        <dbReference type="ARBA" id="ARBA00006027"/>
    </source>
</evidence>
<dbReference type="InterPro" id="IPR033131">
    <property type="entry name" value="Pectinesterase_Asp_AS"/>
</dbReference>
<evidence type="ECO:0000256" key="6">
    <source>
        <dbReference type="ARBA" id="ARBA00022512"/>
    </source>
</evidence>
<dbReference type="FunFam" id="1.20.140.40:FF:000001">
    <property type="entry name" value="Pectinesterase"/>
    <property type="match status" value="1"/>
</dbReference>
<dbReference type="InterPro" id="IPR006501">
    <property type="entry name" value="Pectinesterase_inhib_dom"/>
</dbReference>
<keyword evidence="7 12" id="KW-0964">Secreted</keyword>
<dbReference type="SUPFAM" id="SSF101148">
    <property type="entry name" value="Plant invertase/pectin methylesterase inhibitor"/>
    <property type="match status" value="1"/>
</dbReference>
<dbReference type="GO" id="GO:0030599">
    <property type="term" value="F:pectinesterase activity"/>
    <property type="evidence" value="ECO:0007669"/>
    <property type="project" value="UniProtKB-UniRule"/>
</dbReference>
<dbReference type="InterPro" id="IPR018040">
    <property type="entry name" value="Pectinesterase_Tyr_AS"/>
</dbReference>
<evidence type="ECO:0000256" key="9">
    <source>
        <dbReference type="ARBA" id="ARBA00023085"/>
    </source>
</evidence>
<feature type="region of interest" description="Disordered" evidence="13">
    <location>
        <begin position="581"/>
        <end position="615"/>
    </location>
</feature>
<dbReference type="InterPro" id="IPR012334">
    <property type="entry name" value="Pectin_lyas_fold"/>
</dbReference>
<dbReference type="Proteomes" id="UP000289340">
    <property type="component" value="Chromosome 9"/>
</dbReference>
<comment type="similarity">
    <text evidence="3">In the N-terminal section; belongs to the PMEI family.</text>
</comment>
<feature type="active site" evidence="11">
    <location>
        <position position="410"/>
    </location>
</feature>
<feature type="domain" description="Pectinesterase inhibitor" evidence="15">
    <location>
        <begin position="53"/>
        <end position="206"/>
    </location>
</feature>
<dbReference type="PANTHER" id="PTHR31707">
    <property type="entry name" value="PECTINESTERASE"/>
    <property type="match status" value="1"/>
</dbReference>
<feature type="compositionally biased region" description="Polar residues" evidence="13">
    <location>
        <begin position="586"/>
        <end position="615"/>
    </location>
</feature>
<name>A0A445IWM2_GLYSO</name>
<dbReference type="InterPro" id="IPR011050">
    <property type="entry name" value="Pectin_lyase_fold/virulence"/>
</dbReference>
<dbReference type="PROSITE" id="PS00503">
    <property type="entry name" value="PECTINESTERASE_2"/>
    <property type="match status" value="1"/>
</dbReference>
<dbReference type="Pfam" id="PF01095">
    <property type="entry name" value="Pectinesterase"/>
    <property type="match status" value="1"/>
</dbReference>
<organism evidence="16 17">
    <name type="scientific">Glycine soja</name>
    <name type="common">Wild soybean</name>
    <dbReference type="NCBI Taxonomy" id="3848"/>
    <lineage>
        <taxon>Eukaryota</taxon>
        <taxon>Viridiplantae</taxon>
        <taxon>Streptophyta</taxon>
        <taxon>Embryophyta</taxon>
        <taxon>Tracheophyta</taxon>
        <taxon>Spermatophyta</taxon>
        <taxon>Magnoliopsida</taxon>
        <taxon>eudicotyledons</taxon>
        <taxon>Gunneridae</taxon>
        <taxon>Pentapetalae</taxon>
        <taxon>rosids</taxon>
        <taxon>fabids</taxon>
        <taxon>Fabales</taxon>
        <taxon>Fabaceae</taxon>
        <taxon>Papilionoideae</taxon>
        <taxon>50 kb inversion clade</taxon>
        <taxon>NPAAA clade</taxon>
        <taxon>indigoferoid/millettioid clade</taxon>
        <taxon>Phaseoleae</taxon>
        <taxon>Glycine</taxon>
        <taxon>Glycine subgen. Soja</taxon>
    </lineage>
</organism>
<dbReference type="PROSITE" id="PS00800">
    <property type="entry name" value="PECTINESTERASE_1"/>
    <property type="match status" value="1"/>
</dbReference>
<dbReference type="FunFam" id="2.160.20.10:FF:000029">
    <property type="entry name" value="Pectinesterase 4"/>
    <property type="match status" value="1"/>
</dbReference>
<evidence type="ECO:0000256" key="8">
    <source>
        <dbReference type="ARBA" id="ARBA00022801"/>
    </source>
</evidence>
<evidence type="ECO:0000259" key="15">
    <source>
        <dbReference type="SMART" id="SM00856"/>
    </source>
</evidence>
<evidence type="ECO:0000313" key="16">
    <source>
        <dbReference type="EMBL" id="RZB90551.1"/>
    </source>
</evidence>
<keyword evidence="14" id="KW-0812">Transmembrane</keyword>
<evidence type="ECO:0000256" key="7">
    <source>
        <dbReference type="ARBA" id="ARBA00022525"/>
    </source>
</evidence>
<comment type="pathway">
    <text evidence="2 12">Glycan metabolism; pectin degradation; 2-dehydro-3-deoxy-D-gluconate from pectin: step 1/5.</text>
</comment>
<dbReference type="AlphaFoldDB" id="A0A445IWM2"/>
<evidence type="ECO:0000256" key="12">
    <source>
        <dbReference type="RuleBase" id="RU000589"/>
    </source>
</evidence>
<dbReference type="SMART" id="SM00856">
    <property type="entry name" value="PMEI"/>
    <property type="match status" value="1"/>
</dbReference>
<dbReference type="GO" id="GO:0045490">
    <property type="term" value="P:pectin catabolic process"/>
    <property type="evidence" value="ECO:0007669"/>
    <property type="project" value="UniProtKB-UniRule"/>
</dbReference>
<comment type="caution">
    <text evidence="16">The sequence shown here is derived from an EMBL/GenBank/DDBJ whole genome shotgun (WGS) entry which is preliminary data.</text>
</comment>
<sequence>MADYDGKEQKRRFAVLGISSILLVAMVAAVAVTINRGGNKGEEGDDESRVQTAQRNNVEMICNSTEYKETCKKSLEKASSDENADTKELIKAAFNASAVELLNHIKNSTLYKELAKDNMTRQAMDICKEVFDYAIDGVQKSIETLDKFEFIKLSEYVYDLKVWLTGSLSHQQTCLDGFENTNTKAGEKMAKAMNASLELSSNALDMINFISGLIKDLNISSLVGNNRRLLSSKEEALVDGYPSWVSEGQRRLLGLSSIKPNATVAKDGSGQFATLTDALKTVPPKNAQAFVIYVKAGVYKENVNVGMDMTHVTVIGDGPKKTRFSGSLNYKDGVQTFNSATFAVNAANFMAKDVGFENTAGAEKHQAVALRVTADQAVFYNCQMDAFQDTLYVQSQRQFYRDCTITGTIDFIFGDAFGVFQNCKLIVRPPLPNQQCMVTAGGRNKVDSASGLVFQSCHFSGEPQVAQLTRKIAYLGRPWRPYSKVVIMDSQIENIFLPEGYEAWTANANKDTCTYYEYNNKGPGADTSKRVKWQGVKVITSTEANNYYPGKFYELANSTSRDAWITDAGIPYSLGPMSGTVPAGLAQSSTTGSAQSPTGSAQSPTGSAQSPTGSA</sequence>
<dbReference type="NCBIfam" id="TIGR01614">
    <property type="entry name" value="PME_inhib"/>
    <property type="match status" value="1"/>
</dbReference>
<dbReference type="Gene3D" id="1.20.140.40">
    <property type="entry name" value="Invertase/pectin methylesterase inhibitor family protein"/>
    <property type="match status" value="1"/>
</dbReference>
<gene>
    <name evidence="16" type="ORF">D0Y65_023148</name>
</gene>
<evidence type="ECO:0000256" key="10">
    <source>
        <dbReference type="ARBA" id="ARBA00023316"/>
    </source>
</evidence>
<evidence type="ECO:0000256" key="2">
    <source>
        <dbReference type="ARBA" id="ARBA00005184"/>
    </source>
</evidence>
<dbReference type="InterPro" id="IPR035513">
    <property type="entry name" value="Invertase/methylesterase_inhib"/>
</dbReference>
<keyword evidence="10 12" id="KW-0961">Cell wall biogenesis/degradation</keyword>
<dbReference type="InterPro" id="IPR000070">
    <property type="entry name" value="Pectinesterase_cat"/>
</dbReference>
<evidence type="ECO:0000256" key="5">
    <source>
        <dbReference type="ARBA" id="ARBA00013229"/>
    </source>
</evidence>
<dbReference type="GO" id="GO:0004857">
    <property type="term" value="F:enzyme inhibitor activity"/>
    <property type="evidence" value="ECO:0007669"/>
    <property type="project" value="InterPro"/>
</dbReference>
<evidence type="ECO:0000256" key="1">
    <source>
        <dbReference type="ARBA" id="ARBA00004191"/>
    </source>
</evidence>
<evidence type="ECO:0000256" key="11">
    <source>
        <dbReference type="PROSITE-ProRule" id="PRU10040"/>
    </source>
</evidence>
<reference evidence="16 17" key="1">
    <citation type="submission" date="2018-09" db="EMBL/GenBank/DDBJ databases">
        <title>A high-quality reference genome of wild soybean provides a powerful tool to mine soybean genomes.</title>
        <authorList>
            <person name="Xie M."/>
            <person name="Chung C.Y.L."/>
            <person name="Li M.-W."/>
            <person name="Wong F.-L."/>
            <person name="Chan T.-F."/>
            <person name="Lam H.-M."/>
        </authorList>
    </citation>
    <scope>NUCLEOTIDE SEQUENCE [LARGE SCALE GENOMIC DNA]</scope>
    <source>
        <strain evidence="17">cv. W05</strain>
        <tissue evidence="16">Hypocotyl of etiolated seedlings</tissue>
    </source>
</reference>
<dbReference type="GO" id="GO:0042545">
    <property type="term" value="P:cell wall modification"/>
    <property type="evidence" value="ECO:0007669"/>
    <property type="project" value="UniProtKB-UniRule"/>
</dbReference>
<evidence type="ECO:0000313" key="17">
    <source>
        <dbReference type="Proteomes" id="UP000289340"/>
    </source>
</evidence>
<dbReference type="CDD" id="cd15798">
    <property type="entry name" value="PMEI-like_3"/>
    <property type="match status" value="1"/>
</dbReference>
<protein>
    <recommendedName>
        <fullName evidence="5 12">Pectinesterase</fullName>
        <ecNumber evidence="5 12">3.1.1.11</ecNumber>
    </recommendedName>
</protein>
<dbReference type="UniPathway" id="UPA00545">
    <property type="reaction ID" value="UER00823"/>
</dbReference>
<keyword evidence="14" id="KW-0472">Membrane</keyword>
<keyword evidence="6 12" id="KW-0134">Cell wall</keyword>
<keyword evidence="14" id="KW-1133">Transmembrane helix</keyword>
<evidence type="ECO:0000256" key="14">
    <source>
        <dbReference type="SAM" id="Phobius"/>
    </source>
</evidence>
<keyword evidence="8 12" id="KW-0378">Hydrolase</keyword>
<keyword evidence="9 12" id="KW-0063">Aspartyl esterase</keyword>
<dbReference type="EMBL" id="QZWG01000009">
    <property type="protein sequence ID" value="RZB90551.1"/>
    <property type="molecule type" value="Genomic_DNA"/>
</dbReference>
<proteinExistence type="inferred from homology"/>
<dbReference type="SUPFAM" id="SSF51126">
    <property type="entry name" value="Pectin lyase-like"/>
    <property type="match status" value="1"/>
</dbReference>
<accession>A0A445IWM2</accession>
<evidence type="ECO:0000256" key="13">
    <source>
        <dbReference type="SAM" id="MobiDB-lite"/>
    </source>
</evidence>
<comment type="similarity">
    <text evidence="4">In the C-terminal section; belongs to the pectinesterase family.</text>
</comment>
<comment type="catalytic activity">
    <reaction evidence="12">
        <text>[(1-&gt;4)-alpha-D-galacturonosyl methyl ester](n) + n H2O = [(1-&gt;4)-alpha-D-galacturonosyl](n) + n methanol + n H(+)</text>
        <dbReference type="Rhea" id="RHEA:22380"/>
        <dbReference type="Rhea" id="RHEA-COMP:14570"/>
        <dbReference type="Rhea" id="RHEA-COMP:14573"/>
        <dbReference type="ChEBI" id="CHEBI:15377"/>
        <dbReference type="ChEBI" id="CHEBI:15378"/>
        <dbReference type="ChEBI" id="CHEBI:17790"/>
        <dbReference type="ChEBI" id="CHEBI:140522"/>
        <dbReference type="ChEBI" id="CHEBI:140523"/>
        <dbReference type="EC" id="3.1.1.11"/>
    </reaction>
</comment>
<comment type="subcellular location">
    <subcellularLocation>
        <location evidence="1 12">Secreted</location>
        <location evidence="1 12">Cell wall</location>
    </subcellularLocation>
</comment>
<dbReference type="Pfam" id="PF04043">
    <property type="entry name" value="PMEI"/>
    <property type="match status" value="1"/>
</dbReference>
<dbReference type="EC" id="3.1.1.11" evidence="5 12"/>
<feature type="transmembrane region" description="Helical" evidence="14">
    <location>
        <begin position="12"/>
        <end position="34"/>
    </location>
</feature>
<comment type="function">
    <text evidence="12">Acts in the modification of cell walls via demethylesterification of cell wall pectin.</text>
</comment>
<dbReference type="Gene3D" id="2.160.20.10">
    <property type="entry name" value="Single-stranded right-handed beta-helix, Pectin lyase-like"/>
    <property type="match status" value="1"/>
</dbReference>
<keyword evidence="17" id="KW-1185">Reference proteome</keyword>